<protein>
    <submittedName>
        <fullName evidence="1">Uncharacterized protein</fullName>
    </submittedName>
</protein>
<dbReference type="AlphaFoldDB" id="A0AAD2DK26"/>
<dbReference type="EMBL" id="OU503036">
    <property type="protein sequence ID" value="CAI9754993.1"/>
    <property type="molecule type" value="Genomic_DNA"/>
</dbReference>
<dbReference type="Proteomes" id="UP000834106">
    <property type="component" value="Chromosome 1"/>
</dbReference>
<keyword evidence="2" id="KW-1185">Reference proteome</keyword>
<organism evidence="1 2">
    <name type="scientific">Fraxinus pennsylvanica</name>
    <dbReference type="NCBI Taxonomy" id="56036"/>
    <lineage>
        <taxon>Eukaryota</taxon>
        <taxon>Viridiplantae</taxon>
        <taxon>Streptophyta</taxon>
        <taxon>Embryophyta</taxon>
        <taxon>Tracheophyta</taxon>
        <taxon>Spermatophyta</taxon>
        <taxon>Magnoliopsida</taxon>
        <taxon>eudicotyledons</taxon>
        <taxon>Gunneridae</taxon>
        <taxon>Pentapetalae</taxon>
        <taxon>asterids</taxon>
        <taxon>lamiids</taxon>
        <taxon>Lamiales</taxon>
        <taxon>Oleaceae</taxon>
        <taxon>Oleeae</taxon>
        <taxon>Fraxinus</taxon>
    </lineage>
</organism>
<evidence type="ECO:0000313" key="2">
    <source>
        <dbReference type="Proteomes" id="UP000834106"/>
    </source>
</evidence>
<reference evidence="1" key="1">
    <citation type="submission" date="2023-05" db="EMBL/GenBank/DDBJ databases">
        <authorList>
            <person name="Huff M."/>
        </authorList>
    </citation>
    <scope>NUCLEOTIDE SEQUENCE</scope>
</reference>
<sequence length="102" mass="11422">MSSSLHKDSNAATLGTFEAFPQREIDSSQNTFLEEMFLAEHNCTILLTTKSLAKTRSLLAPWRQLVTKPFSYRETIISAPWVLDDPPLPSEIPSMRLAATLV</sequence>
<accession>A0AAD2DK26</accession>
<gene>
    <name evidence="1" type="ORF">FPE_LOCUS2424</name>
</gene>
<evidence type="ECO:0000313" key="1">
    <source>
        <dbReference type="EMBL" id="CAI9754993.1"/>
    </source>
</evidence>
<name>A0AAD2DK26_9LAMI</name>
<proteinExistence type="predicted"/>